<evidence type="ECO:0000259" key="2">
    <source>
        <dbReference type="Pfam" id="PF13229"/>
    </source>
</evidence>
<dbReference type="InterPro" id="IPR038177">
    <property type="entry name" value="IAT_beta_sf"/>
</dbReference>
<dbReference type="Gene3D" id="2.160.20.10">
    <property type="entry name" value="Single-stranded right-handed beta-helix, Pectin lyase-like"/>
    <property type="match status" value="2"/>
</dbReference>
<dbReference type="Gene3D" id="2.40.160.160">
    <property type="entry name" value="Inverse autotransporter, beta-domain"/>
    <property type="match status" value="1"/>
</dbReference>
<organism evidence="3 4">
    <name type="scientific">Dulcicalothrix desertica PCC 7102</name>
    <dbReference type="NCBI Taxonomy" id="232991"/>
    <lineage>
        <taxon>Bacteria</taxon>
        <taxon>Bacillati</taxon>
        <taxon>Cyanobacteriota</taxon>
        <taxon>Cyanophyceae</taxon>
        <taxon>Nostocales</taxon>
        <taxon>Calotrichaceae</taxon>
        <taxon>Dulcicalothrix</taxon>
    </lineage>
</organism>
<dbReference type="InterPro" id="IPR039448">
    <property type="entry name" value="Beta_helix"/>
</dbReference>
<keyword evidence="4" id="KW-1185">Reference proteome</keyword>
<reference evidence="3" key="1">
    <citation type="submission" date="2018-12" db="EMBL/GenBank/DDBJ databases">
        <authorList>
            <person name="Will S."/>
            <person name="Neumann-Schaal M."/>
            <person name="Henke P."/>
        </authorList>
    </citation>
    <scope>NUCLEOTIDE SEQUENCE</scope>
    <source>
        <strain evidence="3">PCC 7102</strain>
    </source>
</reference>
<feature type="domain" description="Right handed beta helix" evidence="2">
    <location>
        <begin position="388"/>
        <end position="519"/>
    </location>
</feature>
<reference evidence="3" key="2">
    <citation type="journal article" date="2019" name="Genome Biol. Evol.">
        <title>Day and night: Metabolic profiles and evolutionary relationships of six axenic non-marine cyanobacteria.</title>
        <authorList>
            <person name="Will S.E."/>
            <person name="Henke P."/>
            <person name="Boedeker C."/>
            <person name="Huang S."/>
            <person name="Brinkmann H."/>
            <person name="Rohde M."/>
            <person name="Jarek M."/>
            <person name="Friedl T."/>
            <person name="Seufert S."/>
            <person name="Schumacher M."/>
            <person name="Overmann J."/>
            <person name="Neumann-Schaal M."/>
            <person name="Petersen J."/>
        </authorList>
    </citation>
    <scope>NUCLEOTIDE SEQUENCE [LARGE SCALE GENOMIC DNA]</scope>
    <source>
        <strain evidence="3">PCC 7102</strain>
    </source>
</reference>
<dbReference type="Pfam" id="PF13229">
    <property type="entry name" value="Beta_helix"/>
    <property type="match status" value="1"/>
</dbReference>
<dbReference type="SUPFAM" id="SSF51126">
    <property type="entry name" value="Pectin lyase-like"/>
    <property type="match status" value="2"/>
</dbReference>
<evidence type="ECO:0000313" key="4">
    <source>
        <dbReference type="Proteomes" id="UP000271624"/>
    </source>
</evidence>
<name>A0A433VQL9_9CYAN</name>
<dbReference type="RefSeq" id="WP_127080152.1">
    <property type="nucleotide sequence ID" value="NZ_RSCL01000003.1"/>
</dbReference>
<feature type="chain" id="PRO_5030092583" description="Right handed beta helix domain-containing protein" evidence="1">
    <location>
        <begin position="25"/>
        <end position="954"/>
    </location>
</feature>
<accession>A0A433VQL9</accession>
<dbReference type="InterPro" id="IPR012334">
    <property type="entry name" value="Pectin_lyas_fold"/>
</dbReference>
<dbReference type="EMBL" id="RSCL01000003">
    <property type="protein sequence ID" value="RUT08335.1"/>
    <property type="molecule type" value="Genomic_DNA"/>
</dbReference>
<dbReference type="Proteomes" id="UP000271624">
    <property type="component" value="Unassembled WGS sequence"/>
</dbReference>
<evidence type="ECO:0000256" key="1">
    <source>
        <dbReference type="SAM" id="SignalP"/>
    </source>
</evidence>
<dbReference type="InterPro" id="IPR011050">
    <property type="entry name" value="Pectin_lyase_fold/virulence"/>
</dbReference>
<feature type="signal peptide" evidence="1">
    <location>
        <begin position="1"/>
        <end position="24"/>
    </location>
</feature>
<keyword evidence="1" id="KW-0732">Signal</keyword>
<comment type="caution">
    <text evidence="3">The sequence shown here is derived from an EMBL/GenBank/DDBJ whole genome shotgun (WGS) entry which is preliminary data.</text>
</comment>
<dbReference type="InterPro" id="IPR006626">
    <property type="entry name" value="PbH1"/>
</dbReference>
<dbReference type="OrthoDB" id="245699at2"/>
<evidence type="ECO:0000313" key="3">
    <source>
        <dbReference type="EMBL" id="RUT08335.1"/>
    </source>
</evidence>
<dbReference type="AlphaFoldDB" id="A0A433VQL9"/>
<sequence>MKKAFKYYAIGLVSCLLSTAPVVAQTTTNSVYPRFSGSFTSTGAGYQEPYFGIEGFIPFQNATNGNLTFLEGRLLISTDSTMGGNLLLGHRFSASNDAIWGGYVAYDIRDTGNKTFNQIGLGLERLGKNWDLRANGYIPVGNSKQVISESFRSLGFTGNSFLLDVNRQFEVSLAGFDIEAGVPIARFGSGDLRAYGGMYYYTGESVGSALGVRGRLVAKPTNNVSLGLMLQHDSIFDTRLVFNANVDFAGSSRNAPEDNITRLASSVQRIPTIGVIGKTENTQEPARNAQTGKPLEFRYVTPGTGTGDGTIENPTGNIQTALSGAKPEDIIYVEFSNSSSLGFNIPDGVKVLSNALPRFVETKEAGTIQIPNSGTGQLPVVNGTVTMGNNTTLEGFVISNVTGNAIQASGVSNLTIINNEITNPEGQGISLNGVGGRNIISNNTIQNTGSQSIFLQGFGNTQQSFNVENNIINNSGSQGIFAQASDSVQQQVNLKNNLITNSTGTGIFVQANNSANQTINITGVEARGTVKDSAGEGGQGIFVTANGTAQQNLKIENSTASNNAAQGIFVSANTGAKQTFTIDNSTATRNAGQGVFVQANGNSQQEFTINQITASNTAKDSNGDGGQGIFIAANSGGQQKFTLNNPVVTDNLSQGLFISANDGAKQTVTVNQASVNSNSGQGIFAQANNSSIQELEIKQATVSNTTRDSNGDGGQGIFIAANAGAQQRLKLDNPTVSNSAGQGIFIGSSGKLDTPQTQQTATLTNPNINNSRGQGIFVQSNDNARQDFTLTNGKINDTKLDNNGEGGQGIFIQANGTQQNININNTQITNSAGQGIFVQTNGAAISKVSINSNTITNSGSNDIFLQANGSSQMTALAELNNLENQLITALSAANNSNNPMCLALRNNKTTTGFSLQRNSDAFLVADLDNIAVNNTGAITFQPTKDNFTNVTNCP</sequence>
<gene>
    <name evidence="3" type="ORF">DSM106972_015030</name>
</gene>
<protein>
    <recommendedName>
        <fullName evidence="2">Right handed beta helix domain-containing protein</fullName>
    </recommendedName>
</protein>
<proteinExistence type="predicted"/>
<dbReference type="SMART" id="SM00710">
    <property type="entry name" value="PbH1"/>
    <property type="match status" value="12"/>
</dbReference>